<dbReference type="PANTHER" id="PTHR44227">
    <property type="match status" value="1"/>
</dbReference>
<dbReference type="PANTHER" id="PTHR44227:SF3">
    <property type="entry name" value="PROTEIN O-MANNOSYL-TRANSFERASE TMTC4"/>
    <property type="match status" value="1"/>
</dbReference>
<evidence type="ECO:0000313" key="5">
    <source>
        <dbReference type="EMBL" id="QWV96529.1"/>
    </source>
</evidence>
<feature type="transmembrane region" description="Helical" evidence="4">
    <location>
        <begin position="12"/>
        <end position="30"/>
    </location>
</feature>
<keyword evidence="4" id="KW-1133">Transmembrane helix</keyword>
<keyword evidence="4" id="KW-0812">Transmembrane</keyword>
<keyword evidence="2 3" id="KW-0802">TPR repeat</keyword>
<dbReference type="NCBIfam" id="NF047558">
    <property type="entry name" value="TPR_END_plus"/>
    <property type="match status" value="1"/>
</dbReference>
<keyword evidence="1" id="KW-0677">Repeat</keyword>
<dbReference type="Pfam" id="PF13432">
    <property type="entry name" value="TPR_16"/>
    <property type="match status" value="1"/>
</dbReference>
<evidence type="ECO:0000256" key="2">
    <source>
        <dbReference type="ARBA" id="ARBA00022803"/>
    </source>
</evidence>
<feature type="repeat" description="TPR" evidence="3">
    <location>
        <begin position="483"/>
        <end position="516"/>
    </location>
</feature>
<feature type="transmembrane region" description="Helical" evidence="4">
    <location>
        <begin position="373"/>
        <end position="392"/>
    </location>
</feature>
<feature type="transmembrane region" description="Helical" evidence="4">
    <location>
        <begin position="296"/>
        <end position="316"/>
    </location>
</feature>
<dbReference type="EMBL" id="CP076724">
    <property type="protein sequence ID" value="QWV96529.1"/>
    <property type="molecule type" value="Genomic_DNA"/>
</dbReference>
<dbReference type="InterPro" id="IPR052346">
    <property type="entry name" value="O-mannosyl-transferase_TMTC"/>
</dbReference>
<dbReference type="PROSITE" id="PS50005">
    <property type="entry name" value="TPR"/>
    <property type="match status" value="1"/>
</dbReference>
<name>A0ABX8JDQ5_9BACT</name>
<evidence type="ECO:0000313" key="6">
    <source>
        <dbReference type="Proteomes" id="UP000683493"/>
    </source>
</evidence>
<dbReference type="PROSITE" id="PS50293">
    <property type="entry name" value="TPR_REGION"/>
    <property type="match status" value="1"/>
</dbReference>
<evidence type="ECO:0000256" key="3">
    <source>
        <dbReference type="PROSITE-ProRule" id="PRU00339"/>
    </source>
</evidence>
<feature type="transmembrane region" description="Helical" evidence="4">
    <location>
        <begin position="91"/>
        <end position="108"/>
    </location>
</feature>
<dbReference type="InterPro" id="IPR019734">
    <property type="entry name" value="TPR_rpt"/>
</dbReference>
<gene>
    <name evidence="5" type="ORF">KP005_14260</name>
</gene>
<reference evidence="5 6" key="1">
    <citation type="submission" date="2021-06" db="EMBL/GenBank/DDBJ databases">
        <title>Gemonas diversity in paddy soil.</title>
        <authorList>
            <person name="Liu G."/>
        </authorList>
    </citation>
    <scope>NUCLEOTIDE SEQUENCE [LARGE SCALE GENOMIC DNA]</scope>
    <source>
        <strain evidence="5 6">RG29</strain>
    </source>
</reference>
<sequence length="612" mass="68391">MKNTHQSPLFRLAPMLIIVFATLAVYLPILHHNFQIFWDDAMYVTQNEAAKGLSLAHVLTAFTTNYAGNFAPVHIISYMLDYSIWGSNPKGYFLSNIIIHIMNGILLYRLLANMNWHKPAALLSVFIFLLHPVQVESVAWISERKNLLAMFFSLLSFTSYIEARKHEKVYVSKAYWISLACFILALLSKSVAVIMPCIFMLYDICTIQQSSWRKTLQDKAPFLVAATAMAWITIQYQAHGDIPGVGGGRVGYHGGSALVTGLTMLTVLPQYLKLLFWPTGLSAVYDPVLRVHLDSAVLLGGTICALLACIGIFLFLRSRDLFFWYAVFFIGLLPVSQIIPLTTLMNDRYLYFPMLGAAPLLGRLIISSKLPRQAAIPMAATITAILVLLTSARIKVWQNDLTLWTDTADKAPKHPVALYGKAQALQNAGNLDAALPLYLDVLKVAPRHADTLLHLAALYKAKNLPLQSRQYLLKLASYYPNFAQAFLDLGMNYYETGELEESKRNLERALVLQPNSIQALKYLGIICLRTRQFHDAERHLSLALSQNPADAVTAYNLACVKAQQGKPEEAILYLSKAVNHGFSSPDAIETDQDLDPIRSSPGFQELLHSLRK</sequence>
<feature type="transmembrane region" description="Helical" evidence="4">
    <location>
        <begin position="175"/>
        <end position="202"/>
    </location>
</feature>
<dbReference type="Pfam" id="PF13181">
    <property type="entry name" value="TPR_8"/>
    <property type="match status" value="1"/>
</dbReference>
<protein>
    <submittedName>
        <fullName evidence="5">Tetratricopeptide repeat protein</fullName>
    </submittedName>
</protein>
<feature type="transmembrane region" description="Helical" evidence="4">
    <location>
        <begin position="323"/>
        <end position="343"/>
    </location>
</feature>
<feature type="transmembrane region" description="Helical" evidence="4">
    <location>
        <begin position="120"/>
        <end position="141"/>
    </location>
</feature>
<keyword evidence="6" id="KW-1185">Reference proteome</keyword>
<evidence type="ECO:0000256" key="4">
    <source>
        <dbReference type="SAM" id="Phobius"/>
    </source>
</evidence>
<dbReference type="Proteomes" id="UP000683493">
    <property type="component" value="Chromosome"/>
</dbReference>
<proteinExistence type="predicted"/>
<feature type="transmembrane region" description="Helical" evidence="4">
    <location>
        <begin position="222"/>
        <end position="238"/>
    </location>
</feature>
<accession>A0ABX8JDQ5</accession>
<evidence type="ECO:0000256" key="1">
    <source>
        <dbReference type="ARBA" id="ARBA00022737"/>
    </source>
</evidence>
<organism evidence="5 6">
    <name type="scientific">Geomonas diazotrophica</name>
    <dbReference type="NCBI Taxonomy" id="2843197"/>
    <lineage>
        <taxon>Bacteria</taxon>
        <taxon>Pseudomonadati</taxon>
        <taxon>Thermodesulfobacteriota</taxon>
        <taxon>Desulfuromonadia</taxon>
        <taxon>Geobacterales</taxon>
        <taxon>Geobacteraceae</taxon>
        <taxon>Geomonas</taxon>
    </lineage>
</organism>
<keyword evidence="4" id="KW-0472">Membrane</keyword>
<dbReference type="SMART" id="SM00028">
    <property type="entry name" value="TPR"/>
    <property type="match status" value="5"/>
</dbReference>